<dbReference type="GO" id="GO:0005886">
    <property type="term" value="C:plasma membrane"/>
    <property type="evidence" value="ECO:0007669"/>
    <property type="project" value="TreeGrafter"/>
</dbReference>
<dbReference type="PROSITE" id="PS52004">
    <property type="entry name" value="KS3_2"/>
    <property type="match status" value="1"/>
</dbReference>
<gene>
    <name evidence="8" type="ORF">EJP82_25045</name>
</gene>
<feature type="domain" description="Carrier" evidence="5">
    <location>
        <begin position="638"/>
        <end position="713"/>
    </location>
</feature>
<dbReference type="InterPro" id="IPR050091">
    <property type="entry name" value="PKS_NRPS_Biosynth_Enz"/>
</dbReference>
<dbReference type="InterPro" id="IPR000182">
    <property type="entry name" value="GNAT_dom"/>
</dbReference>
<evidence type="ECO:0000256" key="4">
    <source>
        <dbReference type="ARBA" id="ARBA00022679"/>
    </source>
</evidence>
<evidence type="ECO:0000313" key="8">
    <source>
        <dbReference type="EMBL" id="RUT40354.1"/>
    </source>
</evidence>
<dbReference type="Gene3D" id="3.40.47.10">
    <property type="match status" value="1"/>
</dbReference>
<name>A0A3S1BGH0_9BACL</name>
<dbReference type="InterPro" id="IPR016181">
    <property type="entry name" value="Acyl_CoA_acyltransferase"/>
</dbReference>
<dbReference type="Gene3D" id="1.10.1240.100">
    <property type="match status" value="1"/>
</dbReference>
<comment type="caution">
    <text evidence="8">The sequence shown here is derived from an EMBL/GenBank/DDBJ whole genome shotgun (WGS) entry which is preliminary data.</text>
</comment>
<evidence type="ECO:0000259" key="7">
    <source>
        <dbReference type="PROSITE" id="PS52004"/>
    </source>
</evidence>
<evidence type="ECO:0000313" key="9">
    <source>
        <dbReference type="Proteomes" id="UP000279446"/>
    </source>
</evidence>
<dbReference type="NCBIfam" id="TIGR01686">
    <property type="entry name" value="FkbH"/>
    <property type="match status" value="1"/>
</dbReference>
<reference evidence="8 9" key="1">
    <citation type="submission" date="2018-12" db="EMBL/GenBank/DDBJ databases">
        <authorList>
            <person name="Sun L."/>
            <person name="Chen Z."/>
        </authorList>
    </citation>
    <scope>NUCLEOTIDE SEQUENCE [LARGE SCALE GENOMIC DNA]</scope>
    <source>
        <strain evidence="8 9">DSM 15890</strain>
    </source>
</reference>
<feature type="domain" description="Carrier" evidence="5">
    <location>
        <begin position="1842"/>
        <end position="1917"/>
    </location>
</feature>
<dbReference type="GO" id="GO:0006633">
    <property type="term" value="P:fatty acid biosynthetic process"/>
    <property type="evidence" value="ECO:0007669"/>
    <property type="project" value="InterPro"/>
</dbReference>
<dbReference type="InterPro" id="IPR036412">
    <property type="entry name" value="HAD-like_sf"/>
</dbReference>
<evidence type="ECO:0000256" key="3">
    <source>
        <dbReference type="ARBA" id="ARBA00022553"/>
    </source>
</evidence>
<keyword evidence="2" id="KW-0596">Phosphopantetheine</keyword>
<dbReference type="NCBIfam" id="TIGR01681">
    <property type="entry name" value="HAD-SF-IIIC"/>
    <property type="match status" value="1"/>
</dbReference>
<dbReference type="PROSITE" id="PS00606">
    <property type="entry name" value="KS3_1"/>
    <property type="match status" value="1"/>
</dbReference>
<keyword evidence="9" id="KW-1185">Reference proteome</keyword>
<dbReference type="SMART" id="SM00823">
    <property type="entry name" value="PKS_PP"/>
    <property type="match status" value="2"/>
</dbReference>
<proteinExistence type="predicted"/>
<dbReference type="PROSITE" id="PS51186">
    <property type="entry name" value="GNAT"/>
    <property type="match status" value="1"/>
</dbReference>
<dbReference type="SUPFAM" id="SSF52777">
    <property type="entry name" value="CoA-dependent acyltransferases"/>
    <property type="match status" value="4"/>
</dbReference>
<dbReference type="Pfam" id="PF00550">
    <property type="entry name" value="PP-binding"/>
    <property type="match status" value="2"/>
</dbReference>
<comment type="cofactor">
    <cofactor evidence="1">
        <name>pantetheine 4'-phosphate</name>
        <dbReference type="ChEBI" id="CHEBI:47942"/>
    </cofactor>
</comment>
<dbReference type="EMBL" id="RZNY01000037">
    <property type="protein sequence ID" value="RUT40354.1"/>
    <property type="molecule type" value="Genomic_DNA"/>
</dbReference>
<dbReference type="CDD" id="cd19531">
    <property type="entry name" value="LCL_NRPS-like"/>
    <property type="match status" value="2"/>
</dbReference>
<protein>
    <submittedName>
        <fullName evidence="8">HAD-IIIC family phosphatase</fullName>
    </submittedName>
</protein>
<evidence type="ECO:0000256" key="1">
    <source>
        <dbReference type="ARBA" id="ARBA00001957"/>
    </source>
</evidence>
<dbReference type="InterPro" id="IPR010037">
    <property type="entry name" value="FkbH_domain"/>
</dbReference>
<dbReference type="Pfam" id="PF00109">
    <property type="entry name" value="ketoacyl-synt"/>
    <property type="match status" value="1"/>
</dbReference>
<dbReference type="Gene3D" id="3.40.50.1000">
    <property type="entry name" value="HAD superfamily/HAD-like"/>
    <property type="match status" value="1"/>
</dbReference>
<dbReference type="InterPro" id="IPR009081">
    <property type="entry name" value="PP-bd_ACP"/>
</dbReference>
<dbReference type="Gene3D" id="3.30.559.30">
    <property type="entry name" value="Nonribosomal peptide synthetase, condensation domain"/>
    <property type="match status" value="2"/>
</dbReference>
<dbReference type="GO" id="GO:0004315">
    <property type="term" value="F:3-oxoacyl-[acyl-carrier-protein] synthase activity"/>
    <property type="evidence" value="ECO:0007669"/>
    <property type="project" value="InterPro"/>
</dbReference>
<dbReference type="OrthoDB" id="9765680at2"/>
<dbReference type="RefSeq" id="WP_127194793.1">
    <property type="nucleotide sequence ID" value="NZ_RZNY01000037.1"/>
</dbReference>
<feature type="domain" description="N-acetyltransferase" evidence="6">
    <location>
        <begin position="1572"/>
        <end position="1726"/>
    </location>
</feature>
<dbReference type="GO" id="GO:0071770">
    <property type="term" value="P:DIM/DIP cell wall layer assembly"/>
    <property type="evidence" value="ECO:0007669"/>
    <property type="project" value="TreeGrafter"/>
</dbReference>
<dbReference type="InterPro" id="IPR018201">
    <property type="entry name" value="Ketoacyl_synth_AS"/>
</dbReference>
<dbReference type="PANTHER" id="PTHR43775">
    <property type="entry name" value="FATTY ACID SYNTHASE"/>
    <property type="match status" value="1"/>
</dbReference>
<dbReference type="InterPro" id="IPR014031">
    <property type="entry name" value="Ketoacyl_synth_C"/>
</dbReference>
<dbReference type="SUPFAM" id="SSF47336">
    <property type="entry name" value="ACP-like"/>
    <property type="match status" value="2"/>
</dbReference>
<evidence type="ECO:0000256" key="2">
    <source>
        <dbReference type="ARBA" id="ARBA00022450"/>
    </source>
</evidence>
<evidence type="ECO:0000259" key="6">
    <source>
        <dbReference type="PROSITE" id="PS51186"/>
    </source>
</evidence>
<dbReference type="SUPFAM" id="SSF53901">
    <property type="entry name" value="Thiolase-like"/>
    <property type="match status" value="1"/>
</dbReference>
<dbReference type="InterPro" id="IPR001242">
    <property type="entry name" value="Condensation_dom"/>
</dbReference>
<dbReference type="SUPFAM" id="SSF56784">
    <property type="entry name" value="HAD-like"/>
    <property type="match status" value="1"/>
</dbReference>
<dbReference type="Pfam" id="PF22621">
    <property type="entry name" value="CurL-like_PKS_C"/>
    <property type="match status" value="1"/>
</dbReference>
<dbReference type="InterPro" id="IPR023213">
    <property type="entry name" value="CAT-like_dom_sf"/>
</dbReference>
<feature type="domain" description="Ketosynthase family 3 (KS3)" evidence="7">
    <location>
        <begin position="26"/>
        <end position="452"/>
    </location>
</feature>
<dbReference type="InterPro" id="IPR023214">
    <property type="entry name" value="HAD_sf"/>
</dbReference>
<sequence length="2379" mass="269904">MIDLGGFSFDTEEDVTEKMEVKESSLQDIAVIGMSVCLPGADNIDQFWRDLAEGKDFVIPFPNERKLDMNEYAKQVGLDPDHTVFFKGAYLQEIDKFDYKFFCLSPREASLMNPNQRIFLETAWKTIEDAGYGGGQLKGTKTGVYLGYCADAFHDYKRLIESADPSGISIAVPGNLSSIIASRISYLLDLKGPAITVDTACSSSLVAIHLACQALRSGDCDTALAGSVKTLIFPADTGMRIGIESSDGRAKPFDHGSDGTGMGEGTAAVLLKPLARAIADGDSIYAVIKGSAVNQDGSSIGISAPNVTAQEEVIVEAWMNAGIDPETISYIEAHGTGTKLGDPIEIEGINRAFRRYTSRRQFCAIGAVKSNLGHLDNAAGIVGFVKACLSLNNKQLPPSLHFNRPNVSIDFIESAVYVNRKLADWEDEGHPRRCGVSSFGLSGTNCHVVLEEAQDGHYTDALGHIPYSQEEHLFTLSAQSLSSLSRLVVSYVEMLARVDETWSIRDICYTSNVGRGHYSYRLAFVVNSVGVLRDKLRELQGDSLKLITASPSASTLSSNENLKERSLHEWCELYIGGADIPWRMLYRNGKYRRVHLPSYQFDKYRSWVENTYTLQAIAPVREKVQDLRRAKLTGRSDGQYSQLEQLVGNVWVNVLGFTELNINDHFYSLGGDSILAYQIAVKLTEQIGKPIEVVDVLRCETVLQLAAQLEQQGGSSDLQLAELEEEELSNESIGISKKKYELTSSQLRIFVQEQVGGIGTSYNMPLAFRVRGELNHIELRRALSKLIDRHEALRTIFNMDKGVPEQIIQETAELELERFEGDAGAIGDIITRFVRPFDLKSAPLFRAGLIYCGAEEHVLLIDSHHLVSDGFSTAILVKEFFELYQGKNLATPVYQYRNYVEWHTQFAGSEAMVKQEKFWQNELVNLGSPLRLPLDRPRPSIKTFDGGQVGFRIDELTSERLRTAAASNHTTPNVLLLALYGLAILKYTDQQEVTIGSIVSGRQRPGQENCVGMFINFIPLILRAEPDWSIQQYIEAVKCVTSVYYEHQDVPFERMVDFLQQSVDRSRNPIYDTMLVFHNEYRMTGSDRMSVEGLIFEPIEIEVNTATLDVKLDVFLTREGHLDCKLNFNVELFEERTMLRFIADFQRLIADVLNEPHQLVEDLRLFNEQEAYEMAERRKLNDGPVALVMDKRVVVNATFTSEPIEGHLRWWTREFKLPVEVQFGGYNQVFQQLLSPSDQIEGGNGCRVMLIRFEDLIRQFEKESTVVFEELERQFEDLLRIIQVADKPVPYLFGIFPTATHLGYEDSLIGYIDQLYERWKQVLESIDQVYTVDFREAVRNYSVREVFDPIADRAGHMPFSEEFYAVMGTLLARKVISMYSAPFKVIALDCDNTLWQGVCGEDGPLGVKIEAPHLLLQSWMLERAQDGQLLTLCSKNNEDDVWAVFDQNPQMLLKKEHFAHWAINWFPKSDNLKQMLKDLNIGIDSVVFIDDNPLECSEVMQNAPDVLTIRLPINNRYMSEFLSHIWAWDRMKVTDEDRMRTQLYAEERDRRVERESSSVSLDDFLHGLELRMSMRTVDATEIERASQLMQRTNQFNLNGIRMTAEELNDSRRKDNTWCWVVEASDRFGDYGIVGVVIAASEQLRLRVDRFLLSCRVLGRGIEDAVMSQLKQVAASEGLRGVQLDYRQTNKNNPFFAFLERIGWKTERTVGDNNEETVMIPLERIADCPSYVEVYFELPYEKQRSSDSSQPFSGVDRAGKQTKVVLLTVSDSAQTIAKEDLLGNTECWDPEIHWIPANEVREHDRHLAYLTAISFSHVDRLLELTVYDTSASQALSSRQPFEAPATKTEQRLSELWTELLGSESPSVNDHFFEIGGNSLKAASLVSKIHQAFGVELSISDLFAQSSLSAMAKHIDASDTSGFEAISLSEARKYYPVLSAQKRLFLLHELRGELDEYNMPGVMLVEGHADIEQVEAALQVIVNRHESLRTSFAWVDGEIVQKIHPDSKLRLEVFDHALDNQIDRLIRDFVRPFRLSEPPLLRAGFIRTVSGKQIVLIDMHHIISDGVSLGNLIHDFARAYRGEIMPPLRVQFKDYVVWQQERLQSDAMEEHRQFWLDSFSSPVPKLNMPVQENRSAALNEGAVLAFRGDRELRRRLTEYASEKGATLFMVLLSAYYVLLSRYSGQEDIVIGTPVAGRIRPELEPLIGMFVNTLALRSLPAKDKSFDEYVTEIKELTLNALRHQEYPFEMLVQELDIQLQPGQNPLFNTMFAMQNMDPFLYEFADAVLSVYPFDFGKSRFDFTLQARELDEELDFTIEYKTTLFSQEAMERLSTHYIRILEQAANNPETLLQDIRVLGDEERAVIAERMRANRSPEFAEFDF</sequence>
<dbReference type="Proteomes" id="UP000279446">
    <property type="component" value="Unassembled WGS sequence"/>
</dbReference>
<dbReference type="SMART" id="SM00825">
    <property type="entry name" value="PKS_KS"/>
    <property type="match status" value="1"/>
</dbReference>
<dbReference type="InterPro" id="IPR014030">
    <property type="entry name" value="Ketoacyl_synth_N"/>
</dbReference>
<dbReference type="Gene3D" id="3.30.559.10">
    <property type="entry name" value="Chloramphenicol acetyltransferase-like domain"/>
    <property type="match status" value="2"/>
</dbReference>
<dbReference type="InterPro" id="IPR036736">
    <property type="entry name" value="ACP-like_sf"/>
</dbReference>
<dbReference type="Gene3D" id="3.40.50.1110">
    <property type="entry name" value="SGNH hydrolase"/>
    <property type="match status" value="1"/>
</dbReference>
<dbReference type="GO" id="GO:0004312">
    <property type="term" value="F:fatty acid synthase activity"/>
    <property type="evidence" value="ECO:0007669"/>
    <property type="project" value="TreeGrafter"/>
</dbReference>
<dbReference type="SUPFAM" id="SSF55729">
    <property type="entry name" value="Acyl-CoA N-acyltransferases (Nat)"/>
    <property type="match status" value="1"/>
</dbReference>
<dbReference type="InterPro" id="IPR020806">
    <property type="entry name" value="PKS_PP-bd"/>
</dbReference>
<evidence type="ECO:0000259" key="5">
    <source>
        <dbReference type="PROSITE" id="PS50075"/>
    </source>
</evidence>
<dbReference type="InterPro" id="IPR036514">
    <property type="entry name" value="SGNH_hydro_sf"/>
</dbReference>
<dbReference type="Gene3D" id="1.10.1200.10">
    <property type="entry name" value="ACP-like"/>
    <property type="match status" value="2"/>
</dbReference>
<organism evidence="8 9">
    <name type="scientific">Paenibacillus anaericanus</name>
    <dbReference type="NCBI Taxonomy" id="170367"/>
    <lineage>
        <taxon>Bacteria</taxon>
        <taxon>Bacillati</taxon>
        <taxon>Bacillota</taxon>
        <taxon>Bacilli</taxon>
        <taxon>Bacillales</taxon>
        <taxon>Paenibacillaceae</taxon>
        <taxon>Paenibacillus</taxon>
    </lineage>
</organism>
<dbReference type="Gene3D" id="3.40.630.30">
    <property type="match status" value="1"/>
</dbReference>
<dbReference type="FunFam" id="1.10.1200.10:FF:000005">
    <property type="entry name" value="Nonribosomal peptide synthetase 1"/>
    <property type="match status" value="1"/>
</dbReference>
<dbReference type="PROSITE" id="PS50075">
    <property type="entry name" value="CARRIER"/>
    <property type="match status" value="2"/>
</dbReference>
<keyword evidence="3" id="KW-0597">Phosphoprotein</keyword>
<dbReference type="Pfam" id="PF00668">
    <property type="entry name" value="Condensation"/>
    <property type="match status" value="2"/>
</dbReference>
<dbReference type="GO" id="GO:0005737">
    <property type="term" value="C:cytoplasm"/>
    <property type="evidence" value="ECO:0007669"/>
    <property type="project" value="TreeGrafter"/>
</dbReference>
<dbReference type="Pfam" id="PF02801">
    <property type="entry name" value="Ketoacyl-synt_C"/>
    <property type="match status" value="1"/>
</dbReference>
<dbReference type="InterPro" id="IPR010033">
    <property type="entry name" value="HAD_SF_ppase_IIIC"/>
</dbReference>
<accession>A0A3S1BGH0</accession>
<dbReference type="CDD" id="cd00833">
    <property type="entry name" value="PKS"/>
    <property type="match status" value="1"/>
</dbReference>
<dbReference type="GO" id="GO:0031177">
    <property type="term" value="F:phosphopantetheine binding"/>
    <property type="evidence" value="ECO:0007669"/>
    <property type="project" value="InterPro"/>
</dbReference>
<dbReference type="InterPro" id="IPR020841">
    <property type="entry name" value="PKS_Beta-ketoAc_synthase_dom"/>
</dbReference>
<keyword evidence="4" id="KW-0808">Transferase</keyword>
<dbReference type="InterPro" id="IPR016039">
    <property type="entry name" value="Thiolase-like"/>
</dbReference>
<dbReference type="PANTHER" id="PTHR43775:SF37">
    <property type="entry name" value="SI:DKEY-61P9.11"/>
    <property type="match status" value="1"/>
</dbReference>